<evidence type="ECO:0000256" key="3">
    <source>
        <dbReference type="ARBA" id="ARBA00023098"/>
    </source>
</evidence>
<dbReference type="CDD" id="cd07216">
    <property type="entry name" value="Pat17_PNPLA8_PNPLA9_like3"/>
    <property type="match status" value="1"/>
</dbReference>
<evidence type="ECO:0000313" key="6">
    <source>
        <dbReference type="EMBL" id="KAF2752264.1"/>
    </source>
</evidence>
<feature type="active site" description="Proton acceptor" evidence="4">
    <location>
        <position position="204"/>
    </location>
</feature>
<dbReference type="PROSITE" id="PS51635">
    <property type="entry name" value="PNPLA"/>
    <property type="match status" value="1"/>
</dbReference>
<dbReference type="Pfam" id="PF01734">
    <property type="entry name" value="Patatin"/>
    <property type="match status" value="1"/>
</dbReference>
<dbReference type="AlphaFoldDB" id="A0A6A6VR42"/>
<accession>A0A6A6VR42</accession>
<evidence type="ECO:0000256" key="1">
    <source>
        <dbReference type="ARBA" id="ARBA00022801"/>
    </source>
</evidence>
<organism evidence="6 7">
    <name type="scientific">Sporormia fimetaria CBS 119925</name>
    <dbReference type="NCBI Taxonomy" id="1340428"/>
    <lineage>
        <taxon>Eukaryota</taxon>
        <taxon>Fungi</taxon>
        <taxon>Dikarya</taxon>
        <taxon>Ascomycota</taxon>
        <taxon>Pezizomycotina</taxon>
        <taxon>Dothideomycetes</taxon>
        <taxon>Pleosporomycetidae</taxon>
        <taxon>Pleosporales</taxon>
        <taxon>Sporormiaceae</taxon>
        <taxon>Sporormia</taxon>
    </lineage>
</organism>
<dbReference type="GO" id="GO:0046486">
    <property type="term" value="P:glycerolipid metabolic process"/>
    <property type="evidence" value="ECO:0007669"/>
    <property type="project" value="UniProtKB-ARBA"/>
</dbReference>
<keyword evidence="3 4" id="KW-0443">Lipid metabolism</keyword>
<name>A0A6A6VR42_9PLEO</name>
<feature type="active site" description="Nucleophile" evidence="4">
    <location>
        <position position="57"/>
    </location>
</feature>
<dbReference type="Gene3D" id="3.40.1090.10">
    <property type="entry name" value="Cytosolic phospholipase A2 catalytic domain"/>
    <property type="match status" value="1"/>
</dbReference>
<evidence type="ECO:0000256" key="4">
    <source>
        <dbReference type="PROSITE-ProRule" id="PRU01161"/>
    </source>
</evidence>
<dbReference type="SUPFAM" id="SSF52151">
    <property type="entry name" value="FabD/lysophospholipase-like"/>
    <property type="match status" value="1"/>
</dbReference>
<feature type="domain" description="PNPLA" evidence="5">
    <location>
        <begin position="11"/>
        <end position="217"/>
    </location>
</feature>
<feature type="short sequence motif" description="GXSXG" evidence="4">
    <location>
        <begin position="55"/>
        <end position="59"/>
    </location>
</feature>
<dbReference type="PANTHER" id="PTHR24185:SF1">
    <property type="entry name" value="CALCIUM-INDEPENDENT PHOSPHOLIPASE A2-GAMMA"/>
    <property type="match status" value="1"/>
</dbReference>
<dbReference type="GO" id="GO:0047499">
    <property type="term" value="F:calcium-independent phospholipase A2 activity"/>
    <property type="evidence" value="ECO:0007669"/>
    <property type="project" value="TreeGrafter"/>
</dbReference>
<dbReference type="Proteomes" id="UP000799440">
    <property type="component" value="Unassembled WGS sequence"/>
</dbReference>
<protein>
    <submittedName>
        <fullName evidence="6">FabD/lysophospholipase-like protein</fullName>
    </submittedName>
</protein>
<keyword evidence="1 4" id="KW-0378">Hydrolase</keyword>
<gene>
    <name evidence="6" type="ORF">M011DRAFT_394128</name>
</gene>
<dbReference type="EMBL" id="MU006561">
    <property type="protein sequence ID" value="KAF2752264.1"/>
    <property type="molecule type" value="Genomic_DNA"/>
</dbReference>
<evidence type="ECO:0000313" key="7">
    <source>
        <dbReference type="Proteomes" id="UP000799440"/>
    </source>
</evidence>
<dbReference type="GO" id="GO:0016042">
    <property type="term" value="P:lipid catabolic process"/>
    <property type="evidence" value="ECO:0007669"/>
    <property type="project" value="UniProtKB-UniRule"/>
</dbReference>
<dbReference type="GO" id="GO:0019369">
    <property type="term" value="P:arachidonate metabolic process"/>
    <property type="evidence" value="ECO:0007669"/>
    <property type="project" value="TreeGrafter"/>
</dbReference>
<feature type="short sequence motif" description="GXGXXG" evidence="4">
    <location>
        <begin position="15"/>
        <end position="20"/>
    </location>
</feature>
<reference evidence="6" key="1">
    <citation type="journal article" date="2020" name="Stud. Mycol.">
        <title>101 Dothideomycetes genomes: a test case for predicting lifestyles and emergence of pathogens.</title>
        <authorList>
            <person name="Haridas S."/>
            <person name="Albert R."/>
            <person name="Binder M."/>
            <person name="Bloem J."/>
            <person name="Labutti K."/>
            <person name="Salamov A."/>
            <person name="Andreopoulos B."/>
            <person name="Baker S."/>
            <person name="Barry K."/>
            <person name="Bills G."/>
            <person name="Bluhm B."/>
            <person name="Cannon C."/>
            <person name="Castanera R."/>
            <person name="Culley D."/>
            <person name="Daum C."/>
            <person name="Ezra D."/>
            <person name="Gonzalez J."/>
            <person name="Henrissat B."/>
            <person name="Kuo A."/>
            <person name="Liang C."/>
            <person name="Lipzen A."/>
            <person name="Lutzoni F."/>
            <person name="Magnuson J."/>
            <person name="Mondo S."/>
            <person name="Nolan M."/>
            <person name="Ohm R."/>
            <person name="Pangilinan J."/>
            <person name="Park H.-J."/>
            <person name="Ramirez L."/>
            <person name="Alfaro M."/>
            <person name="Sun H."/>
            <person name="Tritt A."/>
            <person name="Yoshinaga Y."/>
            <person name="Zwiers L.-H."/>
            <person name="Turgeon B."/>
            <person name="Goodwin S."/>
            <person name="Spatafora J."/>
            <person name="Crous P."/>
            <person name="Grigoriev I."/>
        </authorList>
    </citation>
    <scope>NUCLEOTIDE SEQUENCE</scope>
    <source>
        <strain evidence="6">CBS 119925</strain>
    </source>
</reference>
<dbReference type="GO" id="GO:0016020">
    <property type="term" value="C:membrane"/>
    <property type="evidence" value="ECO:0007669"/>
    <property type="project" value="TreeGrafter"/>
</dbReference>
<keyword evidence="7" id="KW-1185">Reference proteome</keyword>
<dbReference type="PANTHER" id="PTHR24185">
    <property type="entry name" value="CALCIUM-INDEPENDENT PHOSPHOLIPASE A2-GAMMA"/>
    <property type="match status" value="1"/>
</dbReference>
<evidence type="ECO:0000256" key="2">
    <source>
        <dbReference type="ARBA" id="ARBA00022963"/>
    </source>
</evidence>
<keyword evidence="2 4" id="KW-0442">Lipid degradation</keyword>
<evidence type="ECO:0000259" key="5">
    <source>
        <dbReference type="PROSITE" id="PS51635"/>
    </source>
</evidence>
<dbReference type="InterPro" id="IPR002641">
    <property type="entry name" value="PNPLA_dom"/>
</dbReference>
<dbReference type="OrthoDB" id="1658288at2759"/>
<sequence>MASEERPLLLLSLDGGGVRGLSTLMVLKRIMKTINEGRSPDTELEPWQVFEMIGGTSTGGIIAIMLGRLRMRLEDCENAYLSLSKSIFTRKRSRMNLFGHAKDFVQADGRFDSAALETAIKEVVRQVGTEDMLLKEEKGPCKVFVVAVRENNSEAALLRSYRNPRTTNFLYDECKIWEACRATSAATTFFAPIQIGKYGQKFVDGAVRYNNPVQLIAREAEAVWPGRAQFILSIGTGSAPGLPFKGNLKTVVDGLKAIATETERTADDFHHAHREMVQNDLLFRFNVYHGLSHIGLEEYKEISAIADATEVYLDHGETLKKLEACIGRLQATIAEGNNFGHPSQSYES</sequence>
<proteinExistence type="predicted"/>
<feature type="short sequence motif" description="DGA/G" evidence="4">
    <location>
        <begin position="204"/>
        <end position="206"/>
    </location>
</feature>
<dbReference type="InterPro" id="IPR016035">
    <property type="entry name" value="Acyl_Trfase/lysoPLipase"/>
</dbReference>